<dbReference type="SUPFAM" id="SSF50129">
    <property type="entry name" value="GroES-like"/>
    <property type="match status" value="1"/>
</dbReference>
<evidence type="ECO:0000256" key="2">
    <source>
        <dbReference type="ARBA" id="ARBA00008072"/>
    </source>
</evidence>
<evidence type="ECO:0000256" key="4">
    <source>
        <dbReference type="ARBA" id="ARBA00022833"/>
    </source>
</evidence>
<evidence type="ECO:0000259" key="6">
    <source>
        <dbReference type="Pfam" id="PF00107"/>
    </source>
</evidence>
<dbReference type="GO" id="GO:0046872">
    <property type="term" value="F:metal ion binding"/>
    <property type="evidence" value="ECO:0007669"/>
    <property type="project" value="UniProtKB-KW"/>
</dbReference>
<reference evidence="8 9" key="1">
    <citation type="submission" date="2020-07" db="EMBL/GenBank/DDBJ databases">
        <title>Sequencing the genomes of 1000 actinobacteria strains.</title>
        <authorList>
            <person name="Klenk H.-P."/>
        </authorList>
    </citation>
    <scope>NUCLEOTIDE SEQUENCE [LARGE SCALE GENOMIC DNA]</scope>
    <source>
        <strain evidence="8 9">DSM 27576</strain>
    </source>
</reference>
<dbReference type="EC" id="1.1.1.264" evidence="8"/>
<dbReference type="InterPro" id="IPR036291">
    <property type="entry name" value="NAD(P)-bd_dom_sf"/>
</dbReference>
<accession>A0A7W3PLQ2</accession>
<dbReference type="InterPro" id="IPR013149">
    <property type="entry name" value="ADH-like_C"/>
</dbReference>
<evidence type="ECO:0000313" key="8">
    <source>
        <dbReference type="EMBL" id="MBA8816810.1"/>
    </source>
</evidence>
<dbReference type="SUPFAM" id="SSF51735">
    <property type="entry name" value="NAD(P)-binding Rossmann-fold domains"/>
    <property type="match status" value="1"/>
</dbReference>
<dbReference type="Proteomes" id="UP000526083">
    <property type="component" value="Unassembled WGS sequence"/>
</dbReference>
<keyword evidence="3" id="KW-0479">Metal-binding</keyword>
<evidence type="ECO:0000256" key="3">
    <source>
        <dbReference type="ARBA" id="ARBA00022723"/>
    </source>
</evidence>
<dbReference type="Gene3D" id="3.90.180.10">
    <property type="entry name" value="Medium-chain alcohol dehydrogenases, catalytic domain"/>
    <property type="match status" value="1"/>
</dbReference>
<evidence type="ECO:0000259" key="7">
    <source>
        <dbReference type="Pfam" id="PF08240"/>
    </source>
</evidence>
<comment type="cofactor">
    <cofactor evidence="1">
        <name>Zn(2+)</name>
        <dbReference type="ChEBI" id="CHEBI:29105"/>
    </cofactor>
</comment>
<keyword evidence="4" id="KW-0862">Zinc</keyword>
<evidence type="ECO:0000313" key="9">
    <source>
        <dbReference type="Proteomes" id="UP000526083"/>
    </source>
</evidence>
<keyword evidence="9" id="KW-1185">Reference proteome</keyword>
<dbReference type="Pfam" id="PF08240">
    <property type="entry name" value="ADH_N"/>
    <property type="match status" value="1"/>
</dbReference>
<comment type="caution">
    <text evidence="8">The sequence shown here is derived from an EMBL/GenBank/DDBJ whole genome shotgun (WGS) entry which is preliminary data.</text>
</comment>
<dbReference type="PANTHER" id="PTHR43161">
    <property type="entry name" value="SORBITOL DEHYDROGENASE"/>
    <property type="match status" value="1"/>
</dbReference>
<comment type="similarity">
    <text evidence="2">Belongs to the zinc-containing alcohol dehydrogenase family.</text>
</comment>
<dbReference type="GO" id="GO:0050572">
    <property type="term" value="F:L-idonate 5-dehydrogenase [NAD(P)+] activity"/>
    <property type="evidence" value="ECO:0007669"/>
    <property type="project" value="UniProtKB-EC"/>
</dbReference>
<name>A0A7W3PLQ2_9MICO</name>
<dbReference type="PANTHER" id="PTHR43161:SF9">
    <property type="entry name" value="SORBITOL DEHYDROGENASE"/>
    <property type="match status" value="1"/>
</dbReference>
<sequence>MSDMRAAFIDGKDSLRIGMLEVPVPANDQVRVRIEYVGICGSDLHYYFEGANGAFVVKEPLIPGHEVSGRIDLDPTDEWSAGTPVTVHPATFGEPREDLADSPHLWPGGAYLGSASTWPHTQGGLVEYLLVERKMVRLLPESLPVRRAVLAEPLAVAMHGLSKAGDVRGKKVLVTGVGPIGLLGVAAAVAAGAADVTATDVFAEPLARARALGATAALNVTQDAVPESAFDVVLECSGVAASINTAVKAAAIGGTVVQVGMVPNAERPLNIAPFISKELSWFGTFRFNDEIDQAIALLDANPGIEDVITHVVPADDALAAFNVARDSRASGKVVVEVWPAR</sequence>
<evidence type="ECO:0000256" key="5">
    <source>
        <dbReference type="ARBA" id="ARBA00023002"/>
    </source>
</evidence>
<dbReference type="EMBL" id="JACGWY010000003">
    <property type="protein sequence ID" value="MBA8816810.1"/>
    <property type="molecule type" value="Genomic_DNA"/>
</dbReference>
<feature type="domain" description="Alcohol dehydrogenase-like N-terminal" evidence="7">
    <location>
        <begin position="27"/>
        <end position="140"/>
    </location>
</feature>
<evidence type="ECO:0000256" key="1">
    <source>
        <dbReference type="ARBA" id="ARBA00001947"/>
    </source>
</evidence>
<dbReference type="InterPro" id="IPR011032">
    <property type="entry name" value="GroES-like_sf"/>
</dbReference>
<keyword evidence="5 8" id="KW-0560">Oxidoreductase</keyword>
<dbReference type="InterPro" id="IPR013154">
    <property type="entry name" value="ADH-like_N"/>
</dbReference>
<organism evidence="8 9">
    <name type="scientific">Microbacterium halimionae</name>
    <dbReference type="NCBI Taxonomy" id="1526413"/>
    <lineage>
        <taxon>Bacteria</taxon>
        <taxon>Bacillati</taxon>
        <taxon>Actinomycetota</taxon>
        <taxon>Actinomycetes</taxon>
        <taxon>Micrococcales</taxon>
        <taxon>Microbacteriaceae</taxon>
        <taxon>Microbacterium</taxon>
    </lineage>
</organism>
<proteinExistence type="inferred from homology"/>
<feature type="domain" description="Alcohol dehydrogenase-like C-terminal" evidence="6">
    <location>
        <begin position="179"/>
        <end position="299"/>
    </location>
</feature>
<dbReference type="Pfam" id="PF00107">
    <property type="entry name" value="ADH_zinc_N"/>
    <property type="match status" value="1"/>
</dbReference>
<protein>
    <submittedName>
        <fullName evidence="8">L-idonate 5-dehydrogenase</fullName>
        <ecNumber evidence="8">1.1.1.264</ecNumber>
    </submittedName>
</protein>
<gene>
    <name evidence="8" type="ORF">FHX48_001903</name>
</gene>
<dbReference type="AlphaFoldDB" id="A0A7W3PLQ2"/>
<dbReference type="Gene3D" id="3.40.50.720">
    <property type="entry name" value="NAD(P)-binding Rossmann-like Domain"/>
    <property type="match status" value="1"/>
</dbReference>